<keyword evidence="3" id="KW-1185">Reference proteome</keyword>
<feature type="domain" description="SnoaL-like" evidence="1">
    <location>
        <begin position="35"/>
        <end position="129"/>
    </location>
</feature>
<gene>
    <name evidence="2" type="ORF">F4561_005502</name>
</gene>
<accession>A0A7W7RMF5</accession>
<dbReference type="Gene3D" id="3.10.450.50">
    <property type="match status" value="1"/>
</dbReference>
<evidence type="ECO:0000313" key="2">
    <source>
        <dbReference type="EMBL" id="MBB4934682.1"/>
    </source>
</evidence>
<dbReference type="EMBL" id="JACHJT010000001">
    <property type="protein sequence ID" value="MBB4934682.1"/>
    <property type="molecule type" value="Genomic_DNA"/>
</dbReference>
<comment type="caution">
    <text evidence="2">The sequence shown here is derived from an EMBL/GenBank/DDBJ whole genome shotgun (WGS) entry which is preliminary data.</text>
</comment>
<dbReference type="SUPFAM" id="SSF54427">
    <property type="entry name" value="NTF2-like"/>
    <property type="match status" value="1"/>
</dbReference>
<dbReference type="RefSeq" id="WP_184582926.1">
    <property type="nucleotide sequence ID" value="NZ_JACHJT010000001.1"/>
</dbReference>
<organism evidence="2 3">
    <name type="scientific">Lipingzhangella halophila</name>
    <dbReference type="NCBI Taxonomy" id="1783352"/>
    <lineage>
        <taxon>Bacteria</taxon>
        <taxon>Bacillati</taxon>
        <taxon>Actinomycetota</taxon>
        <taxon>Actinomycetes</taxon>
        <taxon>Streptosporangiales</taxon>
        <taxon>Nocardiopsidaceae</taxon>
        <taxon>Lipingzhangella</taxon>
    </lineage>
</organism>
<protein>
    <submittedName>
        <fullName evidence="2">Ketosteroid isomerase-like protein</fullName>
    </submittedName>
</protein>
<dbReference type="AlphaFoldDB" id="A0A7W7RMF5"/>
<evidence type="ECO:0000259" key="1">
    <source>
        <dbReference type="Pfam" id="PF12680"/>
    </source>
</evidence>
<sequence length="157" mass="17154">MAPSATGTAGPLTVYRRMQEELLRGEGANATLLPAELLAEDVVVETPFAPEGTRRYEGREAWLSYYGESGAGLLVRFEQFRELATHQTDDPEVIVVEYELAGTVIATGVRSSVTCVAVLEVRDGLIVHWREYQDIPAMTEALTRQPEGHGDAGATVY</sequence>
<dbReference type="InterPro" id="IPR032710">
    <property type="entry name" value="NTF2-like_dom_sf"/>
</dbReference>
<dbReference type="Proteomes" id="UP000523007">
    <property type="component" value="Unassembled WGS sequence"/>
</dbReference>
<name>A0A7W7RMF5_9ACTN</name>
<keyword evidence="2" id="KW-0413">Isomerase</keyword>
<dbReference type="GO" id="GO:0016853">
    <property type="term" value="F:isomerase activity"/>
    <property type="evidence" value="ECO:0007669"/>
    <property type="project" value="UniProtKB-KW"/>
</dbReference>
<evidence type="ECO:0000313" key="3">
    <source>
        <dbReference type="Proteomes" id="UP000523007"/>
    </source>
</evidence>
<proteinExistence type="predicted"/>
<dbReference type="InterPro" id="IPR037401">
    <property type="entry name" value="SnoaL-like"/>
</dbReference>
<dbReference type="Pfam" id="PF12680">
    <property type="entry name" value="SnoaL_2"/>
    <property type="match status" value="1"/>
</dbReference>
<reference evidence="2 3" key="1">
    <citation type="submission" date="2020-08" db="EMBL/GenBank/DDBJ databases">
        <title>Sequencing the genomes of 1000 actinobacteria strains.</title>
        <authorList>
            <person name="Klenk H.-P."/>
        </authorList>
    </citation>
    <scope>NUCLEOTIDE SEQUENCE [LARGE SCALE GENOMIC DNA]</scope>
    <source>
        <strain evidence="2 3">DSM 102030</strain>
    </source>
</reference>